<evidence type="ECO:0000313" key="8">
    <source>
        <dbReference type="EMBL" id="MFC5344349.1"/>
    </source>
</evidence>
<dbReference type="Gene3D" id="2.170.130.10">
    <property type="entry name" value="TonB-dependent receptor, plug domain"/>
    <property type="match status" value="1"/>
</dbReference>
<dbReference type="PANTHER" id="PTHR40980">
    <property type="entry name" value="PLUG DOMAIN-CONTAINING PROTEIN"/>
    <property type="match status" value="1"/>
</dbReference>
<dbReference type="NCBIfam" id="TIGR01782">
    <property type="entry name" value="TonB-Xanth-Caul"/>
    <property type="match status" value="1"/>
</dbReference>
<dbReference type="EMBL" id="JBHSLF010000020">
    <property type="protein sequence ID" value="MFC5344349.1"/>
    <property type="molecule type" value="Genomic_DNA"/>
</dbReference>
<dbReference type="Proteomes" id="UP001596152">
    <property type="component" value="Unassembled WGS sequence"/>
</dbReference>
<name>A0ABW0FSP3_9CAUL</name>
<evidence type="ECO:0000256" key="4">
    <source>
        <dbReference type="RuleBase" id="RU003357"/>
    </source>
</evidence>
<evidence type="ECO:0000313" key="9">
    <source>
        <dbReference type="Proteomes" id="UP001596152"/>
    </source>
</evidence>
<feature type="domain" description="TonB-dependent receptor-like beta-barrel" evidence="6">
    <location>
        <begin position="451"/>
        <end position="930"/>
    </location>
</feature>
<keyword evidence="2 4" id="KW-0472">Membrane</keyword>
<sequence>MTTASFRVGRTVLLSSVATLVLHTAAFAQTAPAQPAPQDEESSVDEVVVTGLRATQRNSIAVKRETATIVDAIVNDEIGSLPDNSVGDTLERITGVTADRFKGNANELSVRGLGPTLSFSTFNGREVSTAGPDRSVAFQQFPSELVNGVLVYKSQQADFAEGGIAGVIDLRSIRPLEATPRLQAEYRAVYQPKDDAIRGRDGLGYRANISWTNRWLDTAIGDLGLSIGYQHQNQAVPEDYYTTNSAFIPCDTSANNPNLITGTAAQQTAAGTSFNCALRPTLSAANQAGTTQGPLYFGTTSRTFRQISTSEERDGLLGAIQWRPTDRLDFTLDAQYSNRSSLENRNQLAITEAARGIQPTLIGNGSNGYSDGALISYTGNSNLEVQFEDRLREEEYIGGGLFGRWQGDRLRVTGDLSYSQSHRTELQKATNMRSNRRVVYSLDGTNDVVPSVNFVGFDVTDPSNFLIATPASNTNYARYRLVTDREDAIAAARVDAVYDLNEDGFFRSIGFGARVSEHTRETDLNNNGDVAIPIARDGLTVAQITAQANAQCRVPFATDQFMRGSRTNISSWAQFDNDCLFRAYTGRDTNPLLADSRGPEDIDVTETISALYAMTTFGTDWGNIPVSGNIGVRYVSTQVEARGYRSAVTVTPSVAGSAATIVVVPGTLSQITGEGDYDYWLPSANLNLDLSDRMRLRFGVSRSIARVGIEEFNVGINPIVDATATTVAGVLANSQTGNPNLKPLEAWNFDSSLEFYLNEDTSFSIAPYYKLVKGAAFDAVQPFTTSIIANGQDVTFNAVAPANDTEQRHLYGIELSGSHVFTWLPGLWSGLGVSAGYNYAEADFEFPDPSSVAPYVEPANLRGLSRHSANASIFWEGAGFQLRAAYRYRSEYSKPNSSTNRGVQGAGYLNLSASYRLNRNVQFKAQALNVLNERDILYKAGEDSITEVSESTPQIYAGIVLRY</sequence>
<keyword evidence="4" id="KW-0798">TonB box</keyword>
<evidence type="ECO:0000256" key="5">
    <source>
        <dbReference type="SAM" id="SignalP"/>
    </source>
</evidence>
<dbReference type="SUPFAM" id="SSF56935">
    <property type="entry name" value="Porins"/>
    <property type="match status" value="1"/>
</dbReference>
<accession>A0ABW0FSP3</accession>
<dbReference type="Pfam" id="PF07715">
    <property type="entry name" value="Plug"/>
    <property type="match status" value="1"/>
</dbReference>
<evidence type="ECO:0000259" key="6">
    <source>
        <dbReference type="Pfam" id="PF00593"/>
    </source>
</evidence>
<evidence type="ECO:0000256" key="3">
    <source>
        <dbReference type="ARBA" id="ARBA00023237"/>
    </source>
</evidence>
<comment type="similarity">
    <text evidence="4">Belongs to the TonB-dependent receptor family.</text>
</comment>
<dbReference type="RefSeq" id="WP_374037088.1">
    <property type="nucleotide sequence ID" value="NZ_CP169082.1"/>
</dbReference>
<comment type="subcellular location">
    <subcellularLocation>
        <location evidence="1 4">Cell outer membrane</location>
    </subcellularLocation>
</comment>
<dbReference type="InterPro" id="IPR000531">
    <property type="entry name" value="Beta-barrel_TonB"/>
</dbReference>
<feature type="chain" id="PRO_5046045986" evidence="5">
    <location>
        <begin position="29"/>
        <end position="963"/>
    </location>
</feature>
<dbReference type="PANTHER" id="PTHR40980:SF4">
    <property type="entry name" value="TONB-DEPENDENT RECEPTOR-LIKE BETA-BARREL DOMAIN-CONTAINING PROTEIN"/>
    <property type="match status" value="1"/>
</dbReference>
<keyword evidence="5" id="KW-0732">Signal</keyword>
<keyword evidence="3" id="KW-0998">Cell outer membrane</keyword>
<evidence type="ECO:0000256" key="2">
    <source>
        <dbReference type="ARBA" id="ARBA00023136"/>
    </source>
</evidence>
<feature type="domain" description="TonB-dependent receptor plug" evidence="7">
    <location>
        <begin position="63"/>
        <end position="167"/>
    </location>
</feature>
<dbReference type="InterPro" id="IPR037066">
    <property type="entry name" value="Plug_dom_sf"/>
</dbReference>
<keyword evidence="9" id="KW-1185">Reference proteome</keyword>
<comment type="caution">
    <text evidence="8">The sequence shown here is derived from an EMBL/GenBank/DDBJ whole genome shotgun (WGS) entry which is preliminary data.</text>
</comment>
<protein>
    <submittedName>
        <fullName evidence="8">TonB-dependent receptor</fullName>
    </submittedName>
</protein>
<dbReference type="InterPro" id="IPR010104">
    <property type="entry name" value="TonB_rcpt_bac"/>
</dbReference>
<dbReference type="InterPro" id="IPR012910">
    <property type="entry name" value="Plug_dom"/>
</dbReference>
<evidence type="ECO:0000256" key="1">
    <source>
        <dbReference type="ARBA" id="ARBA00004442"/>
    </source>
</evidence>
<organism evidence="8 9">
    <name type="scientific">Brevundimonas staleyi</name>
    <dbReference type="NCBI Taxonomy" id="74326"/>
    <lineage>
        <taxon>Bacteria</taxon>
        <taxon>Pseudomonadati</taxon>
        <taxon>Pseudomonadota</taxon>
        <taxon>Alphaproteobacteria</taxon>
        <taxon>Caulobacterales</taxon>
        <taxon>Caulobacteraceae</taxon>
        <taxon>Brevundimonas</taxon>
    </lineage>
</organism>
<feature type="signal peptide" evidence="5">
    <location>
        <begin position="1"/>
        <end position="28"/>
    </location>
</feature>
<keyword evidence="8" id="KW-0675">Receptor</keyword>
<dbReference type="InterPro" id="IPR036942">
    <property type="entry name" value="Beta-barrel_TonB_sf"/>
</dbReference>
<reference evidence="9" key="1">
    <citation type="journal article" date="2019" name="Int. J. Syst. Evol. Microbiol.">
        <title>The Global Catalogue of Microorganisms (GCM) 10K type strain sequencing project: providing services to taxonomists for standard genome sequencing and annotation.</title>
        <authorList>
            <consortium name="The Broad Institute Genomics Platform"/>
            <consortium name="The Broad Institute Genome Sequencing Center for Infectious Disease"/>
            <person name="Wu L."/>
            <person name="Ma J."/>
        </authorList>
    </citation>
    <scope>NUCLEOTIDE SEQUENCE [LARGE SCALE GENOMIC DNA]</scope>
    <source>
        <strain evidence="9">JCM 12125</strain>
    </source>
</reference>
<dbReference type="Gene3D" id="2.40.170.20">
    <property type="entry name" value="TonB-dependent receptor, beta-barrel domain"/>
    <property type="match status" value="1"/>
</dbReference>
<evidence type="ECO:0000259" key="7">
    <source>
        <dbReference type="Pfam" id="PF07715"/>
    </source>
</evidence>
<dbReference type="Pfam" id="PF00593">
    <property type="entry name" value="TonB_dep_Rec_b-barrel"/>
    <property type="match status" value="1"/>
</dbReference>
<proteinExistence type="inferred from homology"/>
<gene>
    <name evidence="8" type="ORF">ACFPIE_10510</name>
</gene>